<protein>
    <submittedName>
        <fullName evidence="1">Uncharacterized protein</fullName>
    </submittedName>
</protein>
<dbReference type="EMBL" id="GBRH01242916">
    <property type="protein sequence ID" value="JAD54979.1"/>
    <property type="molecule type" value="Transcribed_RNA"/>
</dbReference>
<reference evidence="1" key="2">
    <citation type="journal article" date="2015" name="Data Brief">
        <title>Shoot transcriptome of the giant reed, Arundo donax.</title>
        <authorList>
            <person name="Barrero R.A."/>
            <person name="Guerrero F.D."/>
            <person name="Moolhuijzen P."/>
            <person name="Goolsby J.A."/>
            <person name="Tidwell J."/>
            <person name="Bellgard S.E."/>
            <person name="Bellgard M.I."/>
        </authorList>
    </citation>
    <scope>NUCLEOTIDE SEQUENCE</scope>
    <source>
        <tissue evidence="1">Shoot tissue taken approximately 20 cm above the soil surface</tissue>
    </source>
</reference>
<name>A0A0A9ATA1_ARUDO</name>
<accession>A0A0A9ATA1</accession>
<sequence>MNNALLSHNRTSWTRFLVYLAPKFRPKQIKLQSSSSLNSISRELQIFAERNLATNTNICEHLVKIKHDTTIS</sequence>
<evidence type="ECO:0000313" key="1">
    <source>
        <dbReference type="EMBL" id="JAD54979.1"/>
    </source>
</evidence>
<reference evidence="1" key="1">
    <citation type="submission" date="2014-09" db="EMBL/GenBank/DDBJ databases">
        <authorList>
            <person name="Magalhaes I.L.F."/>
            <person name="Oliveira U."/>
            <person name="Santos F.R."/>
            <person name="Vidigal T.H.D.A."/>
            <person name="Brescovit A.D."/>
            <person name="Santos A.J."/>
        </authorList>
    </citation>
    <scope>NUCLEOTIDE SEQUENCE</scope>
    <source>
        <tissue evidence="1">Shoot tissue taken approximately 20 cm above the soil surface</tissue>
    </source>
</reference>
<organism evidence="1">
    <name type="scientific">Arundo donax</name>
    <name type="common">Giant reed</name>
    <name type="synonym">Donax arundinaceus</name>
    <dbReference type="NCBI Taxonomy" id="35708"/>
    <lineage>
        <taxon>Eukaryota</taxon>
        <taxon>Viridiplantae</taxon>
        <taxon>Streptophyta</taxon>
        <taxon>Embryophyta</taxon>
        <taxon>Tracheophyta</taxon>
        <taxon>Spermatophyta</taxon>
        <taxon>Magnoliopsida</taxon>
        <taxon>Liliopsida</taxon>
        <taxon>Poales</taxon>
        <taxon>Poaceae</taxon>
        <taxon>PACMAD clade</taxon>
        <taxon>Arundinoideae</taxon>
        <taxon>Arundineae</taxon>
        <taxon>Arundo</taxon>
    </lineage>
</organism>
<dbReference type="AlphaFoldDB" id="A0A0A9ATA1"/>
<proteinExistence type="predicted"/>